<dbReference type="InterPro" id="IPR002401">
    <property type="entry name" value="Cyt_P450_E_grp-I"/>
</dbReference>
<keyword evidence="3 7" id="KW-0479">Metal-binding</keyword>
<comment type="cofactor">
    <cofactor evidence="7">
        <name>heme</name>
        <dbReference type="ChEBI" id="CHEBI:30413"/>
    </cofactor>
</comment>
<dbReference type="InterPro" id="IPR036396">
    <property type="entry name" value="Cyt_P450_sf"/>
</dbReference>
<keyword evidence="9" id="KW-0812">Transmembrane</keyword>
<proteinExistence type="inferred from homology"/>
<dbReference type="CDD" id="cd11065">
    <property type="entry name" value="CYP64-like"/>
    <property type="match status" value="1"/>
</dbReference>
<evidence type="ECO:0000256" key="9">
    <source>
        <dbReference type="SAM" id="Phobius"/>
    </source>
</evidence>
<dbReference type="InterPro" id="IPR050364">
    <property type="entry name" value="Cytochrome_P450_fung"/>
</dbReference>
<evidence type="ECO:0000256" key="2">
    <source>
        <dbReference type="ARBA" id="ARBA00010617"/>
    </source>
</evidence>
<dbReference type="GO" id="GO:0016705">
    <property type="term" value="F:oxidoreductase activity, acting on paired donors, with incorporation or reduction of molecular oxygen"/>
    <property type="evidence" value="ECO:0007669"/>
    <property type="project" value="InterPro"/>
</dbReference>
<keyword evidence="5 7" id="KW-0408">Iron</keyword>
<keyword evidence="7 8" id="KW-0349">Heme</keyword>
<evidence type="ECO:0008006" key="12">
    <source>
        <dbReference type="Google" id="ProtNLM"/>
    </source>
</evidence>
<dbReference type="GO" id="GO:0020037">
    <property type="term" value="F:heme binding"/>
    <property type="evidence" value="ECO:0007669"/>
    <property type="project" value="InterPro"/>
</dbReference>
<evidence type="ECO:0000256" key="4">
    <source>
        <dbReference type="ARBA" id="ARBA00023002"/>
    </source>
</evidence>
<feature type="transmembrane region" description="Helical" evidence="9">
    <location>
        <begin position="17"/>
        <end position="39"/>
    </location>
</feature>
<evidence type="ECO:0000256" key="6">
    <source>
        <dbReference type="ARBA" id="ARBA00023194"/>
    </source>
</evidence>
<comment type="caution">
    <text evidence="10">The sequence shown here is derived from an EMBL/GenBank/DDBJ whole genome shotgun (WGS) entry which is preliminary data.</text>
</comment>
<gene>
    <name evidence="10" type="ORF">SMACR_06360</name>
</gene>
<evidence type="ECO:0000313" key="10">
    <source>
        <dbReference type="EMBL" id="KAA8629969.1"/>
    </source>
</evidence>
<sequence>MTTSRSELLSFRTQHPFLFYTSAFFLVVLLLFTALAEYFKPLGKRKGKDGKVPHLPPGPSGLPILGSLLDVKEGIEHQDHTKLKALSRYGEMTTLHLGSKTFVFLNSSRVATEIINKRGSTTNERSFYPVSSGIISHNHRRSLLMHQAAWAEPRRAMHSLLSGSHLKLYGTWQELESTQLLAEYLLQPKLWHRHHYRYANSVIHRIALGERMAKSSKELEDMQNCVTYFTSSIMTSAVDWFPDLERLLPWWFVQPWRLSWGWLDKWNYDVYKRWWDPVKKKVENGTAPPSFVRDVLLHPDTKYTGDDDDAMYAAMQLVEAGSDTTRMVLNVAFMAALEHPNAFRKAREEVDRVCGKDANARLPTLADFEDLKYICAMTKEVMRWRPILPITPDHTSTKDIDFEGYHFPAGTGFVLNIAALGEEARDPDSFVPERWLDGHETNIAHGLWLFGGGRRICVGYRLAQNSLFLLLSRLVQSFDLKPAGPYNSRRLHFHATSEPFPVDMTVRNKHYEKLILTEAERAGVLEDAKLERDKL</sequence>
<dbReference type="GO" id="GO:0005506">
    <property type="term" value="F:iron ion binding"/>
    <property type="evidence" value="ECO:0007669"/>
    <property type="project" value="InterPro"/>
</dbReference>
<keyword evidence="9" id="KW-1133">Transmembrane helix</keyword>
<dbReference type="PANTHER" id="PTHR46300">
    <property type="entry name" value="P450, PUTATIVE (EUROFUNG)-RELATED-RELATED"/>
    <property type="match status" value="1"/>
</dbReference>
<name>A0A8S8ZKE2_SORMA</name>
<keyword evidence="9" id="KW-0472">Membrane</keyword>
<keyword evidence="6" id="KW-0045">Antibiotic biosynthesis</keyword>
<dbReference type="GO" id="GO:0004497">
    <property type="term" value="F:monooxygenase activity"/>
    <property type="evidence" value="ECO:0007669"/>
    <property type="project" value="UniProtKB-KW"/>
</dbReference>
<dbReference type="EMBL" id="NMPR01000118">
    <property type="protein sequence ID" value="KAA8629969.1"/>
    <property type="molecule type" value="Genomic_DNA"/>
</dbReference>
<dbReference type="PRINTS" id="PR00385">
    <property type="entry name" value="P450"/>
</dbReference>
<feature type="binding site" description="axial binding residue" evidence="7">
    <location>
        <position position="457"/>
    </location>
    <ligand>
        <name>heme</name>
        <dbReference type="ChEBI" id="CHEBI:30413"/>
    </ligand>
    <ligandPart>
        <name>Fe</name>
        <dbReference type="ChEBI" id="CHEBI:18248"/>
    </ligandPart>
</feature>
<reference evidence="10 11" key="1">
    <citation type="submission" date="2017-07" db="EMBL/GenBank/DDBJ databases">
        <title>Genome sequence of the Sordaria macrospora wild type strain R19027.</title>
        <authorList>
            <person name="Nowrousian M."/>
            <person name="Teichert I."/>
            <person name="Kueck U."/>
        </authorList>
    </citation>
    <scope>NUCLEOTIDE SEQUENCE [LARGE SCALE GENOMIC DNA]</scope>
    <source>
        <strain evidence="10 11">R19027</strain>
        <tissue evidence="10">Mycelium</tissue>
    </source>
</reference>
<dbReference type="GO" id="GO:0017000">
    <property type="term" value="P:antibiotic biosynthetic process"/>
    <property type="evidence" value="ECO:0007669"/>
    <property type="project" value="UniProtKB-KW"/>
</dbReference>
<evidence type="ECO:0000256" key="1">
    <source>
        <dbReference type="ARBA" id="ARBA00004792"/>
    </source>
</evidence>
<evidence type="ECO:0000313" key="11">
    <source>
        <dbReference type="Proteomes" id="UP000433876"/>
    </source>
</evidence>
<comment type="pathway">
    <text evidence="1">Antibiotic biosynthesis.</text>
</comment>
<dbReference type="VEuPathDB" id="FungiDB:SMAC_06360"/>
<keyword evidence="4 8" id="KW-0560">Oxidoreductase</keyword>
<evidence type="ECO:0000256" key="7">
    <source>
        <dbReference type="PIRSR" id="PIRSR602401-1"/>
    </source>
</evidence>
<dbReference type="InterPro" id="IPR001128">
    <property type="entry name" value="Cyt_P450"/>
</dbReference>
<dbReference type="Gene3D" id="1.10.630.10">
    <property type="entry name" value="Cytochrome P450"/>
    <property type="match status" value="1"/>
</dbReference>
<comment type="similarity">
    <text evidence="2 8">Belongs to the cytochrome P450 family.</text>
</comment>
<dbReference type="Proteomes" id="UP000433876">
    <property type="component" value="Unassembled WGS sequence"/>
</dbReference>
<evidence type="ECO:0000256" key="5">
    <source>
        <dbReference type="ARBA" id="ARBA00023004"/>
    </source>
</evidence>
<dbReference type="SUPFAM" id="SSF48264">
    <property type="entry name" value="Cytochrome P450"/>
    <property type="match status" value="1"/>
</dbReference>
<keyword evidence="8" id="KW-0503">Monooxygenase</keyword>
<dbReference type="AlphaFoldDB" id="A0A8S8ZKE2"/>
<dbReference type="PROSITE" id="PS00086">
    <property type="entry name" value="CYTOCHROME_P450"/>
    <property type="match status" value="1"/>
</dbReference>
<accession>A0A8S8ZKE2</accession>
<dbReference type="Pfam" id="PF00067">
    <property type="entry name" value="p450"/>
    <property type="match status" value="1"/>
</dbReference>
<evidence type="ECO:0000256" key="3">
    <source>
        <dbReference type="ARBA" id="ARBA00022723"/>
    </source>
</evidence>
<dbReference type="PANTHER" id="PTHR46300:SF11">
    <property type="entry name" value="OXIDOREDUCTASE, PUTATIVE-RELATED"/>
    <property type="match status" value="1"/>
</dbReference>
<protein>
    <recommendedName>
        <fullName evidence="12">Cytochrome P450</fullName>
    </recommendedName>
</protein>
<dbReference type="PRINTS" id="PR00463">
    <property type="entry name" value="EP450I"/>
</dbReference>
<organism evidence="10 11">
    <name type="scientific">Sordaria macrospora</name>
    <dbReference type="NCBI Taxonomy" id="5147"/>
    <lineage>
        <taxon>Eukaryota</taxon>
        <taxon>Fungi</taxon>
        <taxon>Dikarya</taxon>
        <taxon>Ascomycota</taxon>
        <taxon>Pezizomycotina</taxon>
        <taxon>Sordariomycetes</taxon>
        <taxon>Sordariomycetidae</taxon>
        <taxon>Sordariales</taxon>
        <taxon>Sordariaceae</taxon>
        <taxon>Sordaria</taxon>
    </lineage>
</organism>
<dbReference type="InterPro" id="IPR017972">
    <property type="entry name" value="Cyt_P450_CS"/>
</dbReference>
<dbReference type="OMA" id="WLDGHET"/>
<evidence type="ECO:0000256" key="8">
    <source>
        <dbReference type="RuleBase" id="RU000461"/>
    </source>
</evidence>